<evidence type="ECO:0000256" key="1">
    <source>
        <dbReference type="SAM" id="SignalP"/>
    </source>
</evidence>
<gene>
    <name evidence="3" type="ordered locus">Psefu_1321</name>
</gene>
<protein>
    <recommendedName>
        <fullName evidence="2">DUF4124 domain-containing protein</fullName>
    </recommendedName>
</protein>
<evidence type="ECO:0000259" key="2">
    <source>
        <dbReference type="Pfam" id="PF13511"/>
    </source>
</evidence>
<dbReference type="EMBL" id="CP002727">
    <property type="protein sequence ID" value="AEF21297.1"/>
    <property type="molecule type" value="Genomic_DNA"/>
</dbReference>
<sequence length="141" mass="16250">MTRALVGLLLLPCLAFGQVYRWVDENGQVHFGQQPQGGNAQTVEVKPQVIERDAATQERQGRAERYFQARRDEQAQAAQARREQQAQLVKECAQLRAQLASMPEGRRYFHQDANGERHYYSDQQLDAARRQLRDQLSGRCH</sequence>
<accession>F6AEG4</accession>
<dbReference type="InterPro" id="IPR025392">
    <property type="entry name" value="DUF4124"/>
</dbReference>
<dbReference type="Proteomes" id="UP000000686">
    <property type="component" value="Chromosome"/>
</dbReference>
<proteinExistence type="predicted"/>
<dbReference type="HOGENOM" id="CLU_108835_3_2_6"/>
<dbReference type="eggNOG" id="ENOG50339YA">
    <property type="taxonomic scope" value="Bacteria"/>
</dbReference>
<name>F6AEG4_PSEF1</name>
<keyword evidence="4" id="KW-1185">Reference proteome</keyword>
<dbReference type="AlphaFoldDB" id="F6AEG4"/>
<feature type="signal peptide" evidence="1">
    <location>
        <begin position="1"/>
        <end position="17"/>
    </location>
</feature>
<keyword evidence="1" id="KW-0732">Signal</keyword>
<dbReference type="Pfam" id="PF13511">
    <property type="entry name" value="DUF4124"/>
    <property type="match status" value="1"/>
</dbReference>
<reference evidence="3 4" key="1">
    <citation type="submission" date="2011-04" db="EMBL/GenBank/DDBJ databases">
        <title>Complete sequence of Pseudomonas fulva 12-X.</title>
        <authorList>
            <consortium name="US DOE Joint Genome Institute"/>
            <person name="Lucas S."/>
            <person name="Han J."/>
            <person name="Lapidus A."/>
            <person name="Cheng J.-F."/>
            <person name="Goodwin L."/>
            <person name="Pitluck S."/>
            <person name="Peters L."/>
            <person name="Mikhailova N."/>
            <person name="Pagani I."/>
            <person name="Davenport K."/>
            <person name="Han C."/>
            <person name="Tapia R."/>
            <person name="Land M."/>
            <person name="Hauser L."/>
            <person name="Kyrpides N."/>
            <person name="Ivanova N."/>
            <person name="Pagani I."/>
            <person name="Lcollab F.I."/>
            <person name="Woyke T."/>
        </authorList>
    </citation>
    <scope>NUCLEOTIDE SEQUENCE [LARGE SCALE GENOMIC DNA]</scope>
    <source>
        <strain evidence="4">12-X</strain>
    </source>
</reference>
<feature type="chain" id="PRO_5003331004" description="DUF4124 domain-containing protein" evidence="1">
    <location>
        <begin position="18"/>
        <end position="141"/>
    </location>
</feature>
<evidence type="ECO:0000313" key="3">
    <source>
        <dbReference type="EMBL" id="AEF21297.1"/>
    </source>
</evidence>
<dbReference type="KEGG" id="pfv:Psefu_1321"/>
<dbReference type="RefSeq" id="WP_013790428.1">
    <property type="nucleotide sequence ID" value="NC_015556.1"/>
</dbReference>
<dbReference type="STRING" id="743720.Psefu_1321"/>
<evidence type="ECO:0000313" key="4">
    <source>
        <dbReference type="Proteomes" id="UP000000686"/>
    </source>
</evidence>
<feature type="domain" description="DUF4124" evidence="2">
    <location>
        <begin position="8"/>
        <end position="48"/>
    </location>
</feature>
<organism evidence="3 4">
    <name type="scientific">Pseudomonas fulva (strain 12-X)</name>
    <dbReference type="NCBI Taxonomy" id="743720"/>
    <lineage>
        <taxon>Bacteria</taxon>
        <taxon>Pseudomonadati</taxon>
        <taxon>Pseudomonadota</taxon>
        <taxon>Gammaproteobacteria</taxon>
        <taxon>Pseudomonadales</taxon>
        <taxon>Pseudomonadaceae</taxon>
        <taxon>Pseudomonas</taxon>
    </lineage>
</organism>